<dbReference type="SUPFAM" id="SSF48576">
    <property type="entry name" value="Terpenoid synthases"/>
    <property type="match status" value="1"/>
</dbReference>
<evidence type="ECO:0000313" key="7">
    <source>
        <dbReference type="EMBL" id="KAK9271955.1"/>
    </source>
</evidence>
<evidence type="ECO:0000256" key="1">
    <source>
        <dbReference type="ARBA" id="ARBA00001946"/>
    </source>
</evidence>
<keyword evidence="5" id="KW-0460">Magnesium</keyword>
<evidence type="ECO:0000256" key="3">
    <source>
        <dbReference type="ARBA" id="ARBA00022679"/>
    </source>
</evidence>
<sequence>MKKNSAGIERLTMRKNTRTKSMVTKVFNIVPVPVVLFLENLLNCLHQVACALVMSGENLDNHIDVKNILVEMATYFQVQDDYLDCFGEPKKIGKIGTDIEDFKCSWFVVKAWERCNEEQKKVLHVFVGFELIAMVQISLAYTNPIDVIMTLKMSTMDALMRRQMGVLLWLTVLH</sequence>
<keyword evidence="6" id="KW-0812">Transmembrane</keyword>
<keyword evidence="6" id="KW-1133">Transmembrane helix</keyword>
<dbReference type="Proteomes" id="UP001415857">
    <property type="component" value="Unassembled WGS sequence"/>
</dbReference>
<evidence type="ECO:0000256" key="4">
    <source>
        <dbReference type="ARBA" id="ARBA00022723"/>
    </source>
</evidence>
<dbReference type="GO" id="GO:0005737">
    <property type="term" value="C:cytoplasm"/>
    <property type="evidence" value="ECO:0007669"/>
    <property type="project" value="TreeGrafter"/>
</dbReference>
<dbReference type="GO" id="GO:0004161">
    <property type="term" value="F:dimethylallyltranstransferase activity"/>
    <property type="evidence" value="ECO:0007669"/>
    <property type="project" value="TreeGrafter"/>
</dbReference>
<dbReference type="GO" id="GO:0045337">
    <property type="term" value="P:farnesyl diphosphate biosynthetic process"/>
    <property type="evidence" value="ECO:0007669"/>
    <property type="project" value="TreeGrafter"/>
</dbReference>
<dbReference type="InterPro" id="IPR039702">
    <property type="entry name" value="FPS1-like"/>
</dbReference>
<reference evidence="7 8" key="1">
    <citation type="journal article" date="2024" name="Plant J.">
        <title>Genome sequences and population genomics reveal climatic adaptation and genomic divergence between two closely related sweetgum species.</title>
        <authorList>
            <person name="Xu W.Q."/>
            <person name="Ren C.Q."/>
            <person name="Zhang X.Y."/>
            <person name="Comes H.P."/>
            <person name="Liu X.H."/>
            <person name="Li Y.G."/>
            <person name="Kettle C.J."/>
            <person name="Jalonen R."/>
            <person name="Gaisberger H."/>
            <person name="Ma Y.Z."/>
            <person name="Qiu Y.X."/>
        </authorList>
    </citation>
    <scope>NUCLEOTIDE SEQUENCE [LARGE SCALE GENOMIC DNA]</scope>
    <source>
        <strain evidence="7">Hangzhou</strain>
    </source>
</reference>
<evidence type="ECO:0000256" key="6">
    <source>
        <dbReference type="SAM" id="Phobius"/>
    </source>
</evidence>
<dbReference type="Pfam" id="PF00348">
    <property type="entry name" value="polyprenyl_synt"/>
    <property type="match status" value="1"/>
</dbReference>
<dbReference type="AlphaFoldDB" id="A0AAP0NHJ2"/>
<dbReference type="GO" id="GO:0046872">
    <property type="term" value="F:metal ion binding"/>
    <property type="evidence" value="ECO:0007669"/>
    <property type="project" value="UniProtKB-KW"/>
</dbReference>
<dbReference type="InterPro" id="IPR000092">
    <property type="entry name" value="Polyprenyl_synt"/>
</dbReference>
<keyword evidence="3" id="KW-0808">Transferase</keyword>
<accession>A0AAP0NHJ2</accession>
<evidence type="ECO:0000256" key="2">
    <source>
        <dbReference type="ARBA" id="ARBA00006706"/>
    </source>
</evidence>
<keyword evidence="6" id="KW-0472">Membrane</keyword>
<proteinExistence type="inferred from homology"/>
<dbReference type="EMBL" id="JBBPBK010000013">
    <property type="protein sequence ID" value="KAK9271955.1"/>
    <property type="molecule type" value="Genomic_DNA"/>
</dbReference>
<comment type="caution">
    <text evidence="7">The sequence shown here is derived from an EMBL/GenBank/DDBJ whole genome shotgun (WGS) entry which is preliminary data.</text>
</comment>
<feature type="transmembrane region" description="Helical" evidence="6">
    <location>
        <begin position="21"/>
        <end position="38"/>
    </location>
</feature>
<dbReference type="GO" id="GO:0004337">
    <property type="term" value="F:(2E,6E)-farnesyl diphosphate synthase activity"/>
    <property type="evidence" value="ECO:0007669"/>
    <property type="project" value="TreeGrafter"/>
</dbReference>
<keyword evidence="4" id="KW-0479">Metal-binding</keyword>
<dbReference type="InterPro" id="IPR008949">
    <property type="entry name" value="Isoprenoid_synthase_dom_sf"/>
</dbReference>
<dbReference type="Gene3D" id="1.10.600.10">
    <property type="entry name" value="Farnesyl Diphosphate Synthase"/>
    <property type="match status" value="1"/>
</dbReference>
<evidence type="ECO:0000256" key="5">
    <source>
        <dbReference type="ARBA" id="ARBA00022842"/>
    </source>
</evidence>
<comment type="similarity">
    <text evidence="2">Belongs to the FPP/GGPP synthase family.</text>
</comment>
<comment type="cofactor">
    <cofactor evidence="1">
        <name>Mg(2+)</name>
        <dbReference type="ChEBI" id="CHEBI:18420"/>
    </cofactor>
</comment>
<evidence type="ECO:0000313" key="8">
    <source>
        <dbReference type="Proteomes" id="UP001415857"/>
    </source>
</evidence>
<keyword evidence="8" id="KW-1185">Reference proteome</keyword>
<dbReference type="PANTHER" id="PTHR11525:SF0">
    <property type="entry name" value="FARNESYL PYROPHOSPHATE SYNTHASE"/>
    <property type="match status" value="1"/>
</dbReference>
<dbReference type="PANTHER" id="PTHR11525">
    <property type="entry name" value="FARNESYL-PYROPHOSPHATE SYNTHETASE"/>
    <property type="match status" value="1"/>
</dbReference>
<protein>
    <submittedName>
        <fullName evidence="7">Uncharacterized protein</fullName>
    </submittedName>
</protein>
<gene>
    <name evidence="7" type="ORF">L1049_002322</name>
</gene>
<organism evidence="7 8">
    <name type="scientific">Liquidambar formosana</name>
    <name type="common">Formosan gum</name>
    <dbReference type="NCBI Taxonomy" id="63359"/>
    <lineage>
        <taxon>Eukaryota</taxon>
        <taxon>Viridiplantae</taxon>
        <taxon>Streptophyta</taxon>
        <taxon>Embryophyta</taxon>
        <taxon>Tracheophyta</taxon>
        <taxon>Spermatophyta</taxon>
        <taxon>Magnoliopsida</taxon>
        <taxon>eudicotyledons</taxon>
        <taxon>Gunneridae</taxon>
        <taxon>Pentapetalae</taxon>
        <taxon>Saxifragales</taxon>
        <taxon>Altingiaceae</taxon>
        <taxon>Liquidambar</taxon>
    </lineage>
</organism>
<name>A0AAP0NHJ2_LIQFO</name>